<comment type="caution">
    <text evidence="2">The sequence shown here is derived from an EMBL/GenBank/DDBJ whole genome shotgun (WGS) entry which is preliminary data.</text>
</comment>
<dbReference type="EMBL" id="JBBPEH010000016">
    <property type="protein sequence ID" value="KAK7529587.1"/>
    <property type="molecule type" value="Genomic_DNA"/>
</dbReference>
<name>A0ABR1L2W7_9PEZI</name>
<evidence type="ECO:0000313" key="3">
    <source>
        <dbReference type="Proteomes" id="UP001360953"/>
    </source>
</evidence>
<dbReference type="Proteomes" id="UP001360953">
    <property type="component" value="Unassembled WGS sequence"/>
</dbReference>
<dbReference type="GeneID" id="92034902"/>
<proteinExistence type="predicted"/>
<sequence length="185" mass="20563">MRRAAYSDSDSRFRSRHSSDSVSVNVALVVLLCHEGAACRPVFGSSLFLSLSLYPPFHLFEGVVSLSSGGGGGRGVEREKDGKKKEEGREKGSSPLVSLDECVRCVIICRSSDPISPHLISQEQKQGRRRAGGGEEEGRRRSRAARAHQCSPWRENRLDSTPQKQSQTQNPKPKPQRNGRRERHK</sequence>
<gene>
    <name evidence="2" type="ORF">J3D65DRAFT_642476</name>
</gene>
<feature type="region of interest" description="Disordered" evidence="1">
    <location>
        <begin position="68"/>
        <end position="94"/>
    </location>
</feature>
<feature type="region of interest" description="Disordered" evidence="1">
    <location>
        <begin position="118"/>
        <end position="185"/>
    </location>
</feature>
<reference evidence="2 3" key="1">
    <citation type="submission" date="2024-04" db="EMBL/GenBank/DDBJ databases">
        <title>Phyllosticta paracitricarpa is synonymous to the EU quarantine fungus P. citricarpa based on phylogenomic analyses.</title>
        <authorList>
            <consortium name="Lawrence Berkeley National Laboratory"/>
            <person name="Van ingen-buijs V.A."/>
            <person name="Van westerhoven A.C."/>
            <person name="Haridas S."/>
            <person name="Skiadas P."/>
            <person name="Martin F."/>
            <person name="Groenewald J.Z."/>
            <person name="Crous P.W."/>
            <person name="Seidl M.F."/>
        </authorList>
    </citation>
    <scope>NUCLEOTIDE SEQUENCE [LARGE SCALE GENOMIC DNA]</scope>
    <source>
        <strain evidence="2 3">CPC 17464</strain>
    </source>
</reference>
<evidence type="ECO:0000256" key="1">
    <source>
        <dbReference type="SAM" id="MobiDB-lite"/>
    </source>
</evidence>
<dbReference type="RefSeq" id="XP_066650037.1">
    <property type="nucleotide sequence ID" value="XM_066801996.1"/>
</dbReference>
<protein>
    <submittedName>
        <fullName evidence="2">Uncharacterized protein</fullName>
    </submittedName>
</protein>
<evidence type="ECO:0000313" key="2">
    <source>
        <dbReference type="EMBL" id="KAK7529587.1"/>
    </source>
</evidence>
<feature type="compositionally biased region" description="Basic residues" evidence="1">
    <location>
        <begin position="174"/>
        <end position="185"/>
    </location>
</feature>
<feature type="compositionally biased region" description="Polar residues" evidence="1">
    <location>
        <begin position="159"/>
        <end position="171"/>
    </location>
</feature>
<organism evidence="2 3">
    <name type="scientific">Phyllosticta citribraziliensis</name>
    <dbReference type="NCBI Taxonomy" id="989973"/>
    <lineage>
        <taxon>Eukaryota</taxon>
        <taxon>Fungi</taxon>
        <taxon>Dikarya</taxon>
        <taxon>Ascomycota</taxon>
        <taxon>Pezizomycotina</taxon>
        <taxon>Dothideomycetes</taxon>
        <taxon>Dothideomycetes incertae sedis</taxon>
        <taxon>Botryosphaeriales</taxon>
        <taxon>Phyllostictaceae</taxon>
        <taxon>Phyllosticta</taxon>
    </lineage>
</organism>
<keyword evidence="3" id="KW-1185">Reference proteome</keyword>
<accession>A0ABR1L2W7</accession>
<feature type="compositionally biased region" description="Basic and acidic residues" evidence="1">
    <location>
        <begin position="75"/>
        <end position="92"/>
    </location>
</feature>